<keyword evidence="2" id="KW-1185">Reference proteome</keyword>
<dbReference type="EMBL" id="CP042305">
    <property type="protein sequence ID" value="QDZ15895.1"/>
    <property type="molecule type" value="Genomic_DNA"/>
</dbReference>
<sequence length="167" mass="17588">MDDDIEPTPEQLLAALDASELVESVGALTETQRGDLLERVALLVGANQALSVDEFRSELGDILDSGPTFHAVLHGGQFDGQVMELEPEEYERNLVCAAVERASGIATEAEHGSARHARPAETRWNSLYRASSGAPAPGATVHYEFGGLVVTGEAAGDAAGETEQQAS</sequence>
<dbReference type="Proteomes" id="UP000320216">
    <property type="component" value="Chromosome"/>
</dbReference>
<dbReference type="KEGG" id="huw:FPZ11_14930"/>
<reference evidence="1 2" key="1">
    <citation type="submission" date="2019-07" db="EMBL/GenBank/DDBJ databases">
        <title>Full genome sequence of Humibacter sp. WJ7-1.</title>
        <authorList>
            <person name="Im W.-T."/>
        </authorList>
    </citation>
    <scope>NUCLEOTIDE SEQUENCE [LARGE SCALE GENOMIC DNA]</scope>
    <source>
        <strain evidence="1 2">WJ7-1</strain>
    </source>
</reference>
<organism evidence="1 2">
    <name type="scientific">Humibacter ginsenosidimutans</name>
    <dbReference type="NCBI Taxonomy" id="2599293"/>
    <lineage>
        <taxon>Bacteria</taxon>
        <taxon>Bacillati</taxon>
        <taxon>Actinomycetota</taxon>
        <taxon>Actinomycetes</taxon>
        <taxon>Micrococcales</taxon>
        <taxon>Microbacteriaceae</taxon>
        <taxon>Humibacter</taxon>
    </lineage>
</organism>
<evidence type="ECO:0000313" key="2">
    <source>
        <dbReference type="Proteomes" id="UP000320216"/>
    </source>
</evidence>
<dbReference type="OrthoDB" id="9842286at2"/>
<evidence type="ECO:0000313" key="1">
    <source>
        <dbReference type="EMBL" id="QDZ15895.1"/>
    </source>
</evidence>
<gene>
    <name evidence="1" type="ORF">FPZ11_14930</name>
</gene>
<protein>
    <submittedName>
        <fullName evidence="1">Uncharacterized protein</fullName>
    </submittedName>
</protein>
<dbReference type="AlphaFoldDB" id="A0A5B8M890"/>
<dbReference type="RefSeq" id="WP_146321929.1">
    <property type="nucleotide sequence ID" value="NZ_CP042305.1"/>
</dbReference>
<name>A0A5B8M890_9MICO</name>
<accession>A0A5B8M890</accession>
<proteinExistence type="predicted"/>